<dbReference type="RefSeq" id="WP_380017633.1">
    <property type="nucleotide sequence ID" value="NZ_JADIKI010000018.1"/>
</dbReference>
<evidence type="ECO:0000259" key="2">
    <source>
        <dbReference type="PROSITE" id="PS50943"/>
    </source>
</evidence>
<dbReference type="PROSITE" id="PS50943">
    <property type="entry name" value="HTH_CROC1"/>
    <property type="match status" value="1"/>
</dbReference>
<accession>A0ABW8IDU4</accession>
<name>A0ABW8IDU4_9GAMM</name>
<dbReference type="PANTHER" id="PTHR46558:SF11">
    <property type="entry name" value="HTH-TYPE TRANSCRIPTIONAL REGULATOR XRE"/>
    <property type="match status" value="1"/>
</dbReference>
<dbReference type="SMART" id="SM00530">
    <property type="entry name" value="HTH_XRE"/>
    <property type="match status" value="1"/>
</dbReference>
<protein>
    <submittedName>
        <fullName evidence="3">Helix-turn-helix domain-containing protein</fullName>
    </submittedName>
</protein>
<reference evidence="3 4" key="1">
    <citation type="submission" date="2020-10" db="EMBL/GenBank/DDBJ databases">
        <title>Phylogeny of dyella-like bacteria.</title>
        <authorList>
            <person name="Fu J."/>
        </authorList>
    </citation>
    <scope>NUCLEOTIDE SEQUENCE [LARGE SCALE GENOMIC DNA]</scope>
    <source>
        <strain evidence="3 4">DHG40</strain>
    </source>
</reference>
<evidence type="ECO:0000256" key="1">
    <source>
        <dbReference type="ARBA" id="ARBA00023125"/>
    </source>
</evidence>
<proteinExistence type="predicted"/>
<feature type="domain" description="HTH cro/C1-type" evidence="2">
    <location>
        <begin position="28"/>
        <end position="82"/>
    </location>
</feature>
<dbReference type="EMBL" id="JADIKI010000018">
    <property type="protein sequence ID" value="MFK2853003.1"/>
    <property type="molecule type" value="Genomic_DNA"/>
</dbReference>
<keyword evidence="1" id="KW-0238">DNA-binding</keyword>
<keyword evidence="4" id="KW-1185">Reference proteome</keyword>
<evidence type="ECO:0000313" key="4">
    <source>
        <dbReference type="Proteomes" id="UP001620409"/>
    </source>
</evidence>
<gene>
    <name evidence="3" type="ORF">ISP18_00155</name>
</gene>
<dbReference type="CDD" id="cd00093">
    <property type="entry name" value="HTH_XRE"/>
    <property type="match status" value="1"/>
</dbReference>
<dbReference type="PANTHER" id="PTHR46558">
    <property type="entry name" value="TRACRIPTIONAL REGULATORY PROTEIN-RELATED-RELATED"/>
    <property type="match status" value="1"/>
</dbReference>
<sequence>MLASTSYLPDTPMAVSDRAFYEQLGQRIAEHRKARGITQVELAKTLGIAQQTLAHYEGGTVRIAIAMLAAVTQALDVSLEDLLGNFSTKSAGKRGPTSRLQQQLDQVSQLPKAKQKFVSEMLDTVLKQASR</sequence>
<dbReference type="InterPro" id="IPR001387">
    <property type="entry name" value="Cro/C1-type_HTH"/>
</dbReference>
<evidence type="ECO:0000313" key="3">
    <source>
        <dbReference type="EMBL" id="MFK2853003.1"/>
    </source>
</evidence>
<dbReference type="InterPro" id="IPR010982">
    <property type="entry name" value="Lambda_DNA-bd_dom_sf"/>
</dbReference>
<dbReference type="Proteomes" id="UP001620409">
    <property type="component" value="Unassembled WGS sequence"/>
</dbReference>
<organism evidence="3 4">
    <name type="scientific">Dyella humi</name>
    <dbReference type="NCBI Taxonomy" id="1770547"/>
    <lineage>
        <taxon>Bacteria</taxon>
        <taxon>Pseudomonadati</taxon>
        <taxon>Pseudomonadota</taxon>
        <taxon>Gammaproteobacteria</taxon>
        <taxon>Lysobacterales</taxon>
        <taxon>Rhodanobacteraceae</taxon>
        <taxon>Dyella</taxon>
    </lineage>
</organism>
<dbReference type="Gene3D" id="1.10.260.40">
    <property type="entry name" value="lambda repressor-like DNA-binding domains"/>
    <property type="match status" value="1"/>
</dbReference>
<dbReference type="SUPFAM" id="SSF47413">
    <property type="entry name" value="lambda repressor-like DNA-binding domains"/>
    <property type="match status" value="1"/>
</dbReference>
<comment type="caution">
    <text evidence="3">The sequence shown here is derived from an EMBL/GenBank/DDBJ whole genome shotgun (WGS) entry which is preliminary data.</text>
</comment>
<dbReference type="Pfam" id="PF01381">
    <property type="entry name" value="HTH_3"/>
    <property type="match status" value="1"/>
</dbReference>